<sequence length="98" mass="11574">MVGSEYKYIISIHIELRHSYPVDILGDLPIKWRWFTETISEDHTPLSIPVLTYYETYCYDGVKSVDDRVKQVIDGFVDYLDTFRDPQATKSILMLMYD</sequence>
<dbReference type="Proteomes" id="UP000537131">
    <property type="component" value="Unassembled WGS sequence"/>
</dbReference>
<accession>A0A7Y0ENE0</accession>
<dbReference type="AlphaFoldDB" id="A0A7Y0ENE0"/>
<reference evidence="1 2" key="1">
    <citation type="submission" date="2020-06" db="EMBL/GenBank/DDBJ databases">
        <title>Complete Genome Sequence of Clostridium muelleri sp. nov. P21T, an Acid-Alcohol Producing Acetogen Isolated from Old Hay.</title>
        <authorList>
            <person name="Duncan K.E."/>
            <person name="Tanner R.S."/>
        </authorList>
    </citation>
    <scope>NUCLEOTIDE SEQUENCE [LARGE SCALE GENOMIC DNA]</scope>
    <source>
        <strain evidence="1 2">P21</strain>
    </source>
</reference>
<organism evidence="1 2">
    <name type="scientific">Clostridium muellerianum</name>
    <dbReference type="NCBI Taxonomy" id="2716538"/>
    <lineage>
        <taxon>Bacteria</taxon>
        <taxon>Bacillati</taxon>
        <taxon>Bacillota</taxon>
        <taxon>Clostridia</taxon>
        <taxon>Eubacteriales</taxon>
        <taxon>Clostridiaceae</taxon>
        <taxon>Clostridium</taxon>
    </lineage>
</organism>
<comment type="caution">
    <text evidence="1">The sequence shown here is derived from an EMBL/GenBank/DDBJ whole genome shotgun (WGS) entry which is preliminary data.</text>
</comment>
<dbReference type="RefSeq" id="WP_169300108.1">
    <property type="nucleotide sequence ID" value="NZ_JABBNI010000065.1"/>
</dbReference>
<gene>
    <name evidence="1" type="ORF">HBE96_23415</name>
</gene>
<keyword evidence="2" id="KW-1185">Reference proteome</keyword>
<evidence type="ECO:0000313" key="1">
    <source>
        <dbReference type="EMBL" id="NMM65530.1"/>
    </source>
</evidence>
<name>A0A7Y0ENE0_9CLOT</name>
<dbReference type="EMBL" id="JABBNI010000065">
    <property type="protein sequence ID" value="NMM65530.1"/>
    <property type="molecule type" value="Genomic_DNA"/>
</dbReference>
<protein>
    <submittedName>
        <fullName evidence="1">Uncharacterized protein</fullName>
    </submittedName>
</protein>
<proteinExistence type="predicted"/>
<evidence type="ECO:0000313" key="2">
    <source>
        <dbReference type="Proteomes" id="UP000537131"/>
    </source>
</evidence>